<dbReference type="InterPro" id="IPR001810">
    <property type="entry name" value="F-box_dom"/>
</dbReference>
<organism evidence="2 3">
    <name type="scientific">Phyllosticta capitalensis</name>
    <dbReference type="NCBI Taxonomy" id="121624"/>
    <lineage>
        <taxon>Eukaryota</taxon>
        <taxon>Fungi</taxon>
        <taxon>Dikarya</taxon>
        <taxon>Ascomycota</taxon>
        <taxon>Pezizomycotina</taxon>
        <taxon>Dothideomycetes</taxon>
        <taxon>Dothideomycetes incertae sedis</taxon>
        <taxon>Botryosphaeriales</taxon>
        <taxon>Phyllostictaceae</taxon>
        <taxon>Phyllosticta</taxon>
    </lineage>
</organism>
<gene>
    <name evidence="2" type="ORF">HDK90DRAFT_541664</name>
</gene>
<sequence>MPSPSNPPSDPPSQQVIIEPSVSARESILYRLPTDLLCQVHQQMDFEDLQRLRLTSRVMNLNIVSNSFTFIKKGHHRVKALTLTLVPSEIRALEHFAKGPFAAEVTRLTLKKTDFQTFKRDVDDTVAQQGLGQGSFRPRSSTRLMMTRKAGSPRDAQELYQDVLAWAGPNLHSLLPNVTRVDYICPQSLKATAAGQEITVETMKWTLSWDFLFLEHLLSKMARPLELRVQAYELFECKITDLSILPEIQIKGYIGPLQSHDCDIQAATLTIFCCYLHDDLLSEPVTHLALDETYFDLLHLQSIMTALSPPSTLEINHGQLCFDDLIENDLPVTNKQAIEHLVAILRPNLHRLRLRHVASQLQYADTRPHMAHLLRTLKKCD</sequence>
<protein>
    <recommendedName>
        <fullName evidence="1">F-box domain-containing protein</fullName>
    </recommendedName>
</protein>
<name>A0ABR1YFM6_9PEZI</name>
<evidence type="ECO:0000313" key="2">
    <source>
        <dbReference type="EMBL" id="KAK8227629.1"/>
    </source>
</evidence>
<reference evidence="2 3" key="1">
    <citation type="submission" date="2024-04" db="EMBL/GenBank/DDBJ databases">
        <title>Phyllosticta paracitricarpa is synonymous to the EU quarantine fungus P. citricarpa based on phylogenomic analyses.</title>
        <authorList>
            <consortium name="Lawrence Berkeley National Laboratory"/>
            <person name="Van Ingen-Buijs V.A."/>
            <person name="Van Westerhoven A.C."/>
            <person name="Haridas S."/>
            <person name="Skiadas P."/>
            <person name="Martin F."/>
            <person name="Groenewald J.Z."/>
            <person name="Crous P.W."/>
            <person name="Seidl M.F."/>
        </authorList>
    </citation>
    <scope>NUCLEOTIDE SEQUENCE [LARGE SCALE GENOMIC DNA]</scope>
    <source>
        <strain evidence="2 3">CBS 123374</strain>
    </source>
</reference>
<feature type="domain" description="F-box" evidence="1">
    <location>
        <begin position="26"/>
        <end position="73"/>
    </location>
</feature>
<proteinExistence type="predicted"/>
<dbReference type="Pfam" id="PF00646">
    <property type="entry name" value="F-box"/>
    <property type="match status" value="1"/>
</dbReference>
<dbReference type="Proteomes" id="UP001492380">
    <property type="component" value="Unassembled WGS sequence"/>
</dbReference>
<keyword evidence="3" id="KW-1185">Reference proteome</keyword>
<dbReference type="EMBL" id="JBBWRZ010000010">
    <property type="protein sequence ID" value="KAK8227629.1"/>
    <property type="molecule type" value="Genomic_DNA"/>
</dbReference>
<evidence type="ECO:0000313" key="3">
    <source>
        <dbReference type="Proteomes" id="UP001492380"/>
    </source>
</evidence>
<dbReference type="PROSITE" id="PS50181">
    <property type="entry name" value="FBOX"/>
    <property type="match status" value="1"/>
</dbReference>
<accession>A0ABR1YFM6</accession>
<evidence type="ECO:0000259" key="1">
    <source>
        <dbReference type="PROSITE" id="PS50181"/>
    </source>
</evidence>
<comment type="caution">
    <text evidence="2">The sequence shown here is derived from an EMBL/GenBank/DDBJ whole genome shotgun (WGS) entry which is preliminary data.</text>
</comment>